<gene>
    <name evidence="2" type="ORF">QJS10_CPA09g01989</name>
</gene>
<sequence>MCSKALVPLVILVVSFLIFSEVAEGTQLTRKLSLGSDVPHKGQPSRPSLFCSTNRCNCIGCSHGLDVPAEAKVEP</sequence>
<keyword evidence="1" id="KW-0732">Signal</keyword>
<reference evidence="2" key="1">
    <citation type="journal article" date="2023" name="Nat. Commun.">
        <title>Diploid and tetraploid genomes of Acorus and the evolution of monocots.</title>
        <authorList>
            <person name="Ma L."/>
            <person name="Liu K.W."/>
            <person name="Li Z."/>
            <person name="Hsiao Y.Y."/>
            <person name="Qi Y."/>
            <person name="Fu T."/>
            <person name="Tang G.D."/>
            <person name="Zhang D."/>
            <person name="Sun W.H."/>
            <person name="Liu D.K."/>
            <person name="Li Y."/>
            <person name="Chen G.Z."/>
            <person name="Liu X.D."/>
            <person name="Liao X.Y."/>
            <person name="Jiang Y.T."/>
            <person name="Yu X."/>
            <person name="Hao Y."/>
            <person name="Huang J."/>
            <person name="Zhao X.W."/>
            <person name="Ke S."/>
            <person name="Chen Y.Y."/>
            <person name="Wu W.L."/>
            <person name="Hsu J.L."/>
            <person name="Lin Y.F."/>
            <person name="Huang M.D."/>
            <person name="Li C.Y."/>
            <person name="Huang L."/>
            <person name="Wang Z.W."/>
            <person name="Zhao X."/>
            <person name="Zhong W.Y."/>
            <person name="Peng D.H."/>
            <person name="Ahmad S."/>
            <person name="Lan S."/>
            <person name="Zhang J.S."/>
            <person name="Tsai W.C."/>
            <person name="Van de Peer Y."/>
            <person name="Liu Z.J."/>
        </authorList>
    </citation>
    <scope>NUCLEOTIDE SEQUENCE</scope>
    <source>
        <strain evidence="2">CP</strain>
    </source>
</reference>
<name>A0AAV9E3T8_ACOCL</name>
<evidence type="ECO:0000313" key="3">
    <source>
        <dbReference type="Proteomes" id="UP001180020"/>
    </source>
</evidence>
<organism evidence="2 3">
    <name type="scientific">Acorus calamus</name>
    <name type="common">Sweet flag</name>
    <dbReference type="NCBI Taxonomy" id="4465"/>
    <lineage>
        <taxon>Eukaryota</taxon>
        <taxon>Viridiplantae</taxon>
        <taxon>Streptophyta</taxon>
        <taxon>Embryophyta</taxon>
        <taxon>Tracheophyta</taxon>
        <taxon>Spermatophyta</taxon>
        <taxon>Magnoliopsida</taxon>
        <taxon>Liliopsida</taxon>
        <taxon>Acoraceae</taxon>
        <taxon>Acorus</taxon>
    </lineage>
</organism>
<keyword evidence="3" id="KW-1185">Reference proteome</keyword>
<dbReference type="EMBL" id="JAUJYO010000009">
    <property type="protein sequence ID" value="KAK1308338.1"/>
    <property type="molecule type" value="Genomic_DNA"/>
</dbReference>
<proteinExistence type="predicted"/>
<dbReference type="AlphaFoldDB" id="A0AAV9E3T8"/>
<evidence type="ECO:0008006" key="4">
    <source>
        <dbReference type="Google" id="ProtNLM"/>
    </source>
</evidence>
<evidence type="ECO:0000256" key="1">
    <source>
        <dbReference type="SAM" id="SignalP"/>
    </source>
</evidence>
<feature type="signal peptide" evidence="1">
    <location>
        <begin position="1"/>
        <end position="25"/>
    </location>
</feature>
<evidence type="ECO:0000313" key="2">
    <source>
        <dbReference type="EMBL" id="KAK1308338.1"/>
    </source>
</evidence>
<comment type="caution">
    <text evidence="2">The sequence shown here is derived from an EMBL/GenBank/DDBJ whole genome shotgun (WGS) entry which is preliminary data.</text>
</comment>
<reference evidence="2" key="2">
    <citation type="submission" date="2023-06" db="EMBL/GenBank/DDBJ databases">
        <authorList>
            <person name="Ma L."/>
            <person name="Liu K.-W."/>
            <person name="Li Z."/>
            <person name="Hsiao Y.-Y."/>
            <person name="Qi Y."/>
            <person name="Fu T."/>
            <person name="Tang G."/>
            <person name="Zhang D."/>
            <person name="Sun W.-H."/>
            <person name="Liu D.-K."/>
            <person name="Li Y."/>
            <person name="Chen G.-Z."/>
            <person name="Liu X.-D."/>
            <person name="Liao X.-Y."/>
            <person name="Jiang Y.-T."/>
            <person name="Yu X."/>
            <person name="Hao Y."/>
            <person name="Huang J."/>
            <person name="Zhao X.-W."/>
            <person name="Ke S."/>
            <person name="Chen Y.-Y."/>
            <person name="Wu W.-L."/>
            <person name="Hsu J.-L."/>
            <person name="Lin Y.-F."/>
            <person name="Huang M.-D."/>
            <person name="Li C.-Y."/>
            <person name="Huang L."/>
            <person name="Wang Z.-W."/>
            <person name="Zhao X."/>
            <person name="Zhong W.-Y."/>
            <person name="Peng D.-H."/>
            <person name="Ahmad S."/>
            <person name="Lan S."/>
            <person name="Zhang J.-S."/>
            <person name="Tsai W.-C."/>
            <person name="Van De Peer Y."/>
            <person name="Liu Z.-J."/>
        </authorList>
    </citation>
    <scope>NUCLEOTIDE SEQUENCE</scope>
    <source>
        <strain evidence="2">CP</strain>
        <tissue evidence="2">Leaves</tissue>
    </source>
</reference>
<dbReference type="Proteomes" id="UP001180020">
    <property type="component" value="Unassembled WGS sequence"/>
</dbReference>
<protein>
    <recommendedName>
        <fullName evidence="4">Transmembrane protein</fullName>
    </recommendedName>
</protein>
<feature type="chain" id="PRO_5043675995" description="Transmembrane protein" evidence="1">
    <location>
        <begin position="26"/>
        <end position="75"/>
    </location>
</feature>
<accession>A0AAV9E3T8</accession>